<sequence length="59" mass="6892">MELHSLDRKTRTLMIFHSALHPRIDAGGRGILHVEQVEQIVEEEKHTLTDYISHLIFQT</sequence>
<organism evidence="1 2">
    <name type="scientific">Phrynocephalus forsythii</name>
    <dbReference type="NCBI Taxonomy" id="171643"/>
    <lineage>
        <taxon>Eukaryota</taxon>
        <taxon>Metazoa</taxon>
        <taxon>Chordata</taxon>
        <taxon>Craniata</taxon>
        <taxon>Vertebrata</taxon>
        <taxon>Euteleostomi</taxon>
        <taxon>Lepidosauria</taxon>
        <taxon>Squamata</taxon>
        <taxon>Bifurcata</taxon>
        <taxon>Unidentata</taxon>
        <taxon>Episquamata</taxon>
        <taxon>Toxicofera</taxon>
        <taxon>Iguania</taxon>
        <taxon>Acrodonta</taxon>
        <taxon>Agamidae</taxon>
        <taxon>Agaminae</taxon>
        <taxon>Phrynocephalus</taxon>
    </lineage>
</organism>
<dbReference type="EMBL" id="JAPFRF010000011">
    <property type="protein sequence ID" value="KAJ7317008.1"/>
    <property type="molecule type" value="Genomic_DNA"/>
</dbReference>
<gene>
    <name evidence="1" type="ORF">JRQ81_003170</name>
</gene>
<evidence type="ECO:0000313" key="2">
    <source>
        <dbReference type="Proteomes" id="UP001142489"/>
    </source>
</evidence>
<name>A0A9Q1AXD0_9SAUR</name>
<feature type="non-terminal residue" evidence="1">
    <location>
        <position position="59"/>
    </location>
</feature>
<protein>
    <submittedName>
        <fullName evidence="1">Uncharacterized protein</fullName>
    </submittedName>
</protein>
<accession>A0A9Q1AXD0</accession>
<comment type="caution">
    <text evidence="1">The sequence shown here is derived from an EMBL/GenBank/DDBJ whole genome shotgun (WGS) entry which is preliminary data.</text>
</comment>
<evidence type="ECO:0000313" key="1">
    <source>
        <dbReference type="EMBL" id="KAJ7317008.1"/>
    </source>
</evidence>
<dbReference type="Proteomes" id="UP001142489">
    <property type="component" value="Unassembled WGS sequence"/>
</dbReference>
<proteinExistence type="predicted"/>
<dbReference type="AlphaFoldDB" id="A0A9Q1AXD0"/>
<reference evidence="1" key="1">
    <citation type="journal article" date="2023" name="DNA Res.">
        <title>Chromosome-level genome assembly of Phrynocephalus forsythii using third-generation DNA sequencing and Hi-C analysis.</title>
        <authorList>
            <person name="Qi Y."/>
            <person name="Zhao W."/>
            <person name="Zhao Y."/>
            <person name="Niu C."/>
            <person name="Cao S."/>
            <person name="Zhang Y."/>
        </authorList>
    </citation>
    <scope>NUCLEOTIDE SEQUENCE</scope>
    <source>
        <tissue evidence="1">Muscle</tissue>
    </source>
</reference>
<keyword evidence="2" id="KW-1185">Reference proteome</keyword>